<dbReference type="SUPFAM" id="SSF118215">
    <property type="entry name" value="Proton glutamate symport protein"/>
    <property type="match status" value="1"/>
</dbReference>
<evidence type="ECO:0000256" key="1">
    <source>
        <dbReference type="ARBA" id="ARBA00022692"/>
    </source>
</evidence>
<dbReference type="Proteomes" id="UP001225072">
    <property type="component" value="Unassembled WGS sequence"/>
</dbReference>
<evidence type="ECO:0000256" key="2">
    <source>
        <dbReference type="ARBA" id="ARBA00022989"/>
    </source>
</evidence>
<protein>
    <submittedName>
        <fullName evidence="4">Na+/H+-dicarboxylate symporter</fullName>
    </submittedName>
</protein>
<evidence type="ECO:0000313" key="5">
    <source>
        <dbReference type="Proteomes" id="UP001225072"/>
    </source>
</evidence>
<dbReference type="InterPro" id="IPR036458">
    <property type="entry name" value="Na:dicarbo_symporter_sf"/>
</dbReference>
<organism evidence="4 5">
    <name type="scientific">Chryseobacterium camelliae</name>
    <dbReference type="NCBI Taxonomy" id="1265445"/>
    <lineage>
        <taxon>Bacteria</taxon>
        <taxon>Pseudomonadati</taxon>
        <taxon>Bacteroidota</taxon>
        <taxon>Flavobacteriia</taxon>
        <taxon>Flavobacteriales</taxon>
        <taxon>Weeksellaceae</taxon>
        <taxon>Chryseobacterium group</taxon>
        <taxon>Chryseobacterium</taxon>
    </lineage>
</organism>
<gene>
    <name evidence="4" type="ORF">QE404_000760</name>
</gene>
<keyword evidence="2" id="KW-1133">Transmembrane helix</keyword>
<reference evidence="4 5" key="1">
    <citation type="submission" date="2023-07" db="EMBL/GenBank/DDBJ databases">
        <title>Functional and genomic diversity of the sorghum phyllosphere microbiome.</title>
        <authorList>
            <person name="Shade A."/>
        </authorList>
    </citation>
    <scope>NUCLEOTIDE SEQUENCE [LARGE SCALE GENOMIC DNA]</scope>
    <source>
        <strain evidence="4 5">SORGH_AS_1064</strain>
    </source>
</reference>
<evidence type="ECO:0000313" key="4">
    <source>
        <dbReference type="EMBL" id="MDQ1095613.1"/>
    </source>
</evidence>
<sequence length="34" mass="3626">MLGIDRFMSECRALTNVIGNSVAMVVVANWEAAG</sequence>
<accession>A0ABU0THJ5</accession>
<comment type="caution">
    <text evidence="4">The sequence shown here is derived from an EMBL/GenBank/DDBJ whole genome shotgun (WGS) entry which is preliminary data.</text>
</comment>
<evidence type="ECO:0000256" key="3">
    <source>
        <dbReference type="ARBA" id="ARBA00023136"/>
    </source>
</evidence>
<name>A0ABU0THJ5_9FLAO</name>
<proteinExistence type="predicted"/>
<dbReference type="Gene3D" id="1.10.3860.10">
    <property type="entry name" value="Sodium:dicarboxylate symporter"/>
    <property type="match status" value="1"/>
</dbReference>
<keyword evidence="1" id="KW-0812">Transmembrane</keyword>
<dbReference type="EMBL" id="JAUTAL010000001">
    <property type="protein sequence ID" value="MDQ1095613.1"/>
    <property type="molecule type" value="Genomic_DNA"/>
</dbReference>
<keyword evidence="3" id="KW-0472">Membrane</keyword>
<keyword evidence="5" id="KW-1185">Reference proteome</keyword>